<sequence>METFEQKCQSFIQERRPEVGPIQFESARTFLNARGLSVYERIYQGKEEVRLAFVEQTNGQQLVSLMENTFGNGLVYFVSTATATWDGDRFGEYTF</sequence>
<accession>A0A0V8GGI2</accession>
<organism evidence="1 4">
    <name type="scientific">Exiguobacterium indicum</name>
    <dbReference type="NCBI Taxonomy" id="296995"/>
    <lineage>
        <taxon>Bacteria</taxon>
        <taxon>Bacillati</taxon>
        <taxon>Bacillota</taxon>
        <taxon>Bacilli</taxon>
        <taxon>Bacillales</taxon>
        <taxon>Bacillales Family XII. Incertae Sedis</taxon>
        <taxon>Exiguobacterium</taxon>
    </lineage>
</organism>
<evidence type="ECO:0000313" key="4">
    <source>
        <dbReference type="Proteomes" id="UP000053797"/>
    </source>
</evidence>
<gene>
    <name evidence="1" type="ORF">AS033_08260</name>
    <name evidence="2" type="ORF">RSA11_06280</name>
    <name evidence="3" type="ORF">SZL87_09270</name>
</gene>
<dbReference type="GeneID" id="90836210"/>
<name>A0A0V8GGI2_9BACL</name>
<reference evidence="2 5" key="2">
    <citation type="journal article" date="2016" name="Front. Microbiol.">
        <title>Genomic Resource of Rice Seed Associated Bacteria.</title>
        <authorList>
            <person name="Midha S."/>
            <person name="Bansal K."/>
            <person name="Sharma S."/>
            <person name="Kumar N."/>
            <person name="Patil P.P."/>
            <person name="Chaudhry V."/>
            <person name="Patil P.B."/>
        </authorList>
    </citation>
    <scope>NUCLEOTIDE SEQUENCE [LARGE SCALE GENOMIC DNA]</scope>
    <source>
        <strain evidence="2 5">RSA11</strain>
    </source>
</reference>
<comment type="caution">
    <text evidence="1">The sequence shown here is derived from an EMBL/GenBank/DDBJ whole genome shotgun (WGS) entry which is preliminary data.</text>
</comment>
<dbReference type="RefSeq" id="WP_029341204.1">
    <property type="nucleotide sequence ID" value="NZ_FMYN01000002.1"/>
</dbReference>
<evidence type="ECO:0000313" key="6">
    <source>
        <dbReference type="Proteomes" id="UP001387110"/>
    </source>
</evidence>
<dbReference type="Proteomes" id="UP000072605">
    <property type="component" value="Unassembled WGS sequence"/>
</dbReference>
<dbReference type="AlphaFoldDB" id="A0A0V8GGI2"/>
<evidence type="ECO:0000313" key="2">
    <source>
        <dbReference type="EMBL" id="KTR27330.1"/>
    </source>
</evidence>
<evidence type="ECO:0000313" key="1">
    <source>
        <dbReference type="EMBL" id="KSU49349.1"/>
    </source>
</evidence>
<evidence type="ECO:0000313" key="5">
    <source>
        <dbReference type="Proteomes" id="UP000072605"/>
    </source>
</evidence>
<reference evidence="3 6" key="3">
    <citation type="submission" date="2023-12" db="EMBL/GenBank/DDBJ databases">
        <authorList>
            <person name="Easwaran N."/>
            <person name="Lazarus H.P.S."/>
        </authorList>
    </citation>
    <scope>NUCLEOTIDE SEQUENCE [LARGE SCALE GENOMIC DNA]</scope>
    <source>
        <strain evidence="3 6">VIT-2023</strain>
    </source>
</reference>
<dbReference type="EMBL" id="JBAWKY010000002">
    <property type="protein sequence ID" value="MEI4462611.1"/>
    <property type="molecule type" value="Genomic_DNA"/>
</dbReference>
<reference evidence="1 4" key="1">
    <citation type="journal article" date="2015" name="Int. J. Syst. Evol. Microbiol.">
        <title>Exiguobacterium enclense sp. nov., isolated from sediment.</title>
        <authorList>
            <person name="Dastager S.G."/>
            <person name="Mawlankar R."/>
            <person name="Sonalkar V.V."/>
            <person name="Thorat M.N."/>
            <person name="Mual P."/>
            <person name="Verma A."/>
            <person name="Krishnamurthi S."/>
            <person name="Tang S.K."/>
            <person name="Li W.J."/>
        </authorList>
    </citation>
    <scope>NUCLEOTIDE SEQUENCE [LARGE SCALE GENOMIC DNA]</scope>
    <source>
        <strain evidence="1 4">NIO-1109</strain>
    </source>
</reference>
<dbReference type="OrthoDB" id="2353311at2"/>
<dbReference type="EMBL" id="LDQV01000016">
    <property type="protein sequence ID" value="KTR27330.1"/>
    <property type="molecule type" value="Genomic_DNA"/>
</dbReference>
<protein>
    <submittedName>
        <fullName evidence="1">Uncharacterized protein</fullName>
    </submittedName>
</protein>
<proteinExistence type="predicted"/>
<dbReference type="EMBL" id="LNQL01000002">
    <property type="protein sequence ID" value="KSU49349.1"/>
    <property type="molecule type" value="Genomic_DNA"/>
</dbReference>
<evidence type="ECO:0000313" key="3">
    <source>
        <dbReference type="EMBL" id="MEI4462611.1"/>
    </source>
</evidence>
<dbReference type="Proteomes" id="UP000053797">
    <property type="component" value="Unassembled WGS sequence"/>
</dbReference>
<keyword evidence="6" id="KW-1185">Reference proteome</keyword>
<dbReference type="Proteomes" id="UP001387110">
    <property type="component" value="Unassembled WGS sequence"/>
</dbReference>